<organism evidence="2 3">
    <name type="scientific">Teichococcus wenyumeiae</name>
    <dbReference type="NCBI Taxonomy" id="2478470"/>
    <lineage>
        <taxon>Bacteria</taxon>
        <taxon>Pseudomonadati</taxon>
        <taxon>Pseudomonadota</taxon>
        <taxon>Alphaproteobacteria</taxon>
        <taxon>Acetobacterales</taxon>
        <taxon>Roseomonadaceae</taxon>
        <taxon>Roseomonas</taxon>
    </lineage>
</organism>
<reference evidence="2 3" key="1">
    <citation type="submission" date="2018-09" db="EMBL/GenBank/DDBJ databases">
        <title>Roseomonas sp. nov., isolated from feces of Tibetan antelopes in the Qinghai-Tibet plateau, China.</title>
        <authorList>
            <person name="Tian Z."/>
        </authorList>
    </citation>
    <scope>NUCLEOTIDE SEQUENCE [LARGE SCALE GENOMIC DNA]</scope>
    <source>
        <strain evidence="2 3">Z24</strain>
    </source>
</reference>
<dbReference type="PANTHER" id="PTHR30525">
    <property type="entry name" value="1-DEOXY-D-XYLULOSE 5-PHOSPHATE REDUCTOISOMERASE"/>
    <property type="match status" value="1"/>
</dbReference>
<evidence type="ECO:0000313" key="2">
    <source>
        <dbReference type="EMBL" id="RKK03574.1"/>
    </source>
</evidence>
<dbReference type="AlphaFoldDB" id="A0A3A9JIQ4"/>
<keyword evidence="2" id="KW-0413">Isomerase</keyword>
<accession>A0A3A9JIQ4</accession>
<dbReference type="GO" id="GO:0051484">
    <property type="term" value="P:isopentenyl diphosphate biosynthetic process, methylerythritol 4-phosphate pathway involved in terpenoid biosynthetic process"/>
    <property type="evidence" value="ECO:0007669"/>
    <property type="project" value="TreeGrafter"/>
</dbReference>
<proteinExistence type="predicted"/>
<dbReference type="Proteomes" id="UP000278036">
    <property type="component" value="Unassembled WGS sequence"/>
</dbReference>
<dbReference type="GO" id="GO:0070402">
    <property type="term" value="F:NADPH binding"/>
    <property type="evidence" value="ECO:0007669"/>
    <property type="project" value="InterPro"/>
</dbReference>
<dbReference type="InterPro" id="IPR036291">
    <property type="entry name" value="NAD(P)-bd_dom_sf"/>
</dbReference>
<dbReference type="InterPro" id="IPR013512">
    <property type="entry name" value="DXP_reductoisomerase_N"/>
</dbReference>
<dbReference type="GO" id="GO:0016853">
    <property type="term" value="F:isomerase activity"/>
    <property type="evidence" value="ECO:0007669"/>
    <property type="project" value="UniProtKB-KW"/>
</dbReference>
<dbReference type="GO" id="GO:0030604">
    <property type="term" value="F:1-deoxy-D-xylulose-5-phosphate reductoisomerase activity"/>
    <property type="evidence" value="ECO:0007669"/>
    <property type="project" value="InterPro"/>
</dbReference>
<dbReference type="PANTHER" id="PTHR30525:SF0">
    <property type="entry name" value="1-DEOXY-D-XYLULOSE 5-PHOSPHATE REDUCTOISOMERASE, CHLOROPLASTIC"/>
    <property type="match status" value="1"/>
</dbReference>
<dbReference type="InterPro" id="IPR003821">
    <property type="entry name" value="DXP_reductoisomerase"/>
</dbReference>
<sequence>MTRTVSILGSTGSVGRSTVALLDAAAPGEFEVVALVAGRDAAALAEQAKRLRPRIAVLADPAAGPA</sequence>
<feature type="domain" description="1-deoxy-D-xylulose 5-phosphate reductoisomerase N-terminal" evidence="1">
    <location>
        <begin position="5"/>
        <end position="62"/>
    </location>
</feature>
<dbReference type="SUPFAM" id="SSF51735">
    <property type="entry name" value="NAD(P)-binding Rossmann-fold domains"/>
    <property type="match status" value="1"/>
</dbReference>
<feature type="non-terminal residue" evidence="2">
    <location>
        <position position="66"/>
    </location>
</feature>
<comment type="caution">
    <text evidence="2">The sequence shown here is derived from an EMBL/GenBank/DDBJ whole genome shotgun (WGS) entry which is preliminary data.</text>
</comment>
<dbReference type="EMBL" id="RAQU01000080">
    <property type="protein sequence ID" value="RKK03574.1"/>
    <property type="molecule type" value="Genomic_DNA"/>
</dbReference>
<gene>
    <name evidence="2" type="ORF">D6Z83_13985</name>
</gene>
<dbReference type="InParanoid" id="A0A3A9JIQ4"/>
<dbReference type="Gene3D" id="3.40.50.720">
    <property type="entry name" value="NAD(P)-binding Rossmann-like Domain"/>
    <property type="match status" value="1"/>
</dbReference>
<name>A0A3A9JIQ4_9PROT</name>
<dbReference type="Pfam" id="PF02670">
    <property type="entry name" value="DXP_reductoisom"/>
    <property type="match status" value="1"/>
</dbReference>
<dbReference type="GO" id="GO:0030145">
    <property type="term" value="F:manganese ion binding"/>
    <property type="evidence" value="ECO:0007669"/>
    <property type="project" value="TreeGrafter"/>
</dbReference>
<evidence type="ECO:0000313" key="3">
    <source>
        <dbReference type="Proteomes" id="UP000278036"/>
    </source>
</evidence>
<protein>
    <submittedName>
        <fullName evidence="2">1-deoxy-D-xylulose-5-phosphate reductoisomerase</fullName>
    </submittedName>
</protein>
<evidence type="ECO:0000259" key="1">
    <source>
        <dbReference type="Pfam" id="PF02670"/>
    </source>
</evidence>